<evidence type="ECO:0000313" key="2">
    <source>
        <dbReference type="Proteomes" id="UP001143548"/>
    </source>
</evidence>
<evidence type="ECO:0000313" key="1">
    <source>
        <dbReference type="EMBL" id="GKZ19136.1"/>
    </source>
</evidence>
<sequence>MPITVHCVRHAEGEHNLEPQDFTLLDPKLTPTGQAQCLALLNSGQIDQTRICVVAASPMFRTLETAHLVFGPALGNGHCNSQIQALADAQEVCDYPFNTGSDPLVLQARVSAANIPVDLSRVPEGWNTKPRGSRYFPARDTLETRARACREQLLELGRQLEKAGVVDPEIGLVAHGGILHFVTGDWEAAGTYSGTGWRNAEARSYTLIHTVEGASGEVKLVETVGSQERRGKRLNTEVTPEQEQGQEQLFELAMEAWENQGLHPLPLTSSAE</sequence>
<dbReference type="GO" id="GO:0005737">
    <property type="term" value="C:cytoplasm"/>
    <property type="evidence" value="ECO:0007669"/>
    <property type="project" value="TreeGrafter"/>
</dbReference>
<name>A0A9W5YMW7_9EURO</name>
<dbReference type="PANTHER" id="PTHR48100">
    <property type="entry name" value="BROAD-SPECIFICITY PHOSPHATASE YOR283W-RELATED"/>
    <property type="match status" value="1"/>
</dbReference>
<proteinExistence type="predicted"/>
<accession>A0A9W5YMW7</accession>
<dbReference type="Gene3D" id="3.40.50.1240">
    <property type="entry name" value="Phosphoglycerate mutase-like"/>
    <property type="match status" value="1"/>
</dbReference>
<dbReference type="InterPro" id="IPR029033">
    <property type="entry name" value="His_PPase_superfam"/>
</dbReference>
<gene>
    <name evidence="1" type="ORF">AbraCBS73388_003298</name>
</gene>
<reference evidence="1" key="1">
    <citation type="submission" date="2022-07" db="EMBL/GenBank/DDBJ databases">
        <title>Taxonomy of Aspergillus series Nigri: significant species reduction supported by multi-species coalescent approaches.</title>
        <authorList>
            <person name="Bian C."/>
            <person name="Kusuya Y."/>
            <person name="Sklenar F."/>
            <person name="D'hooge E."/>
            <person name="Yaguchi T."/>
            <person name="Takahashi H."/>
            <person name="Hubka V."/>
        </authorList>
    </citation>
    <scope>NUCLEOTIDE SEQUENCE</scope>
    <source>
        <strain evidence="1">CBS 733.88</strain>
    </source>
</reference>
<dbReference type="InterPro" id="IPR013078">
    <property type="entry name" value="His_Pase_superF_clade-1"/>
</dbReference>
<dbReference type="EMBL" id="BROQ01000017">
    <property type="protein sequence ID" value="GKZ19136.1"/>
    <property type="molecule type" value="Genomic_DNA"/>
</dbReference>
<dbReference type="AlphaFoldDB" id="A0A9W5YMW7"/>
<dbReference type="PANTHER" id="PTHR48100:SF54">
    <property type="entry name" value="PHOSPHATASE SPAC5H10.03-RELATED"/>
    <property type="match status" value="1"/>
</dbReference>
<dbReference type="Proteomes" id="UP001143548">
    <property type="component" value="Unassembled WGS sequence"/>
</dbReference>
<dbReference type="SMART" id="SM00855">
    <property type="entry name" value="PGAM"/>
    <property type="match status" value="1"/>
</dbReference>
<dbReference type="Pfam" id="PF00300">
    <property type="entry name" value="His_Phos_1"/>
    <property type="match status" value="1"/>
</dbReference>
<organism evidence="1 2">
    <name type="scientific">Aspergillus brasiliensis</name>
    <dbReference type="NCBI Taxonomy" id="319629"/>
    <lineage>
        <taxon>Eukaryota</taxon>
        <taxon>Fungi</taxon>
        <taxon>Dikarya</taxon>
        <taxon>Ascomycota</taxon>
        <taxon>Pezizomycotina</taxon>
        <taxon>Eurotiomycetes</taxon>
        <taxon>Eurotiomycetidae</taxon>
        <taxon>Eurotiales</taxon>
        <taxon>Aspergillaceae</taxon>
        <taxon>Aspergillus</taxon>
        <taxon>Aspergillus subgen. Circumdati</taxon>
    </lineage>
</organism>
<comment type="caution">
    <text evidence="1">The sequence shown here is derived from an EMBL/GenBank/DDBJ whole genome shotgun (WGS) entry which is preliminary data.</text>
</comment>
<dbReference type="InterPro" id="IPR050275">
    <property type="entry name" value="PGM_Phosphatase"/>
</dbReference>
<protein>
    <recommendedName>
        <fullName evidence="3">Phosphoglycerate mutase family protein</fullName>
    </recommendedName>
</protein>
<dbReference type="SUPFAM" id="SSF53254">
    <property type="entry name" value="Phosphoglycerate mutase-like"/>
    <property type="match status" value="1"/>
</dbReference>
<dbReference type="GO" id="GO:0016791">
    <property type="term" value="F:phosphatase activity"/>
    <property type="evidence" value="ECO:0007669"/>
    <property type="project" value="TreeGrafter"/>
</dbReference>
<evidence type="ECO:0008006" key="3">
    <source>
        <dbReference type="Google" id="ProtNLM"/>
    </source>
</evidence>